<feature type="compositionally biased region" description="Polar residues" evidence="1">
    <location>
        <begin position="132"/>
        <end position="147"/>
    </location>
</feature>
<feature type="compositionally biased region" description="Polar residues" evidence="1">
    <location>
        <begin position="229"/>
        <end position="246"/>
    </location>
</feature>
<organism evidence="2 3">
    <name type="scientific">Knufia obscura</name>
    <dbReference type="NCBI Taxonomy" id="1635080"/>
    <lineage>
        <taxon>Eukaryota</taxon>
        <taxon>Fungi</taxon>
        <taxon>Dikarya</taxon>
        <taxon>Ascomycota</taxon>
        <taxon>Pezizomycotina</taxon>
        <taxon>Eurotiomycetes</taxon>
        <taxon>Chaetothyriomycetidae</taxon>
        <taxon>Chaetothyriales</taxon>
        <taxon>Trichomeriaceae</taxon>
        <taxon>Knufia</taxon>
    </lineage>
</organism>
<dbReference type="RefSeq" id="XP_064727788.1">
    <property type="nucleotide sequence ID" value="XM_064876481.1"/>
</dbReference>
<name>A0ABR0RHN6_9EURO</name>
<evidence type="ECO:0000256" key="1">
    <source>
        <dbReference type="SAM" id="MobiDB-lite"/>
    </source>
</evidence>
<feature type="compositionally biased region" description="Low complexity" evidence="1">
    <location>
        <begin position="111"/>
        <end position="124"/>
    </location>
</feature>
<gene>
    <name evidence="2" type="ORF">PMZ80_008078</name>
</gene>
<dbReference type="Proteomes" id="UP001334248">
    <property type="component" value="Unassembled WGS sequence"/>
</dbReference>
<feature type="region of interest" description="Disordered" evidence="1">
    <location>
        <begin position="1"/>
        <end position="41"/>
    </location>
</feature>
<feature type="region of interest" description="Disordered" evidence="1">
    <location>
        <begin position="53"/>
        <end position="368"/>
    </location>
</feature>
<feature type="compositionally biased region" description="Polar residues" evidence="1">
    <location>
        <begin position="1"/>
        <end position="38"/>
    </location>
</feature>
<sequence>MAQGSYVNSQALQGNTTTQSAGNVPSNPNSAGMSQWTTYRDKDVADREVDVSKTFSANVDQQNISAKQQSERMKQTRHASGRTPASPRTPTGGIAAGPDTSTLIRRGTGQSNNSGDGRSSRNNSEVPRTGGEQPSPSSDLYHQSSRPPSRADTDILFPEARIQPTSRSASSASSEGGRRPAPRAADPSLLRRATDNLSEPGSRPPSRANTGLSMTGSAGLPPTQGIDRTGTSSSTELGGISRTSTGAEKRTRERRSPSDKPPSRPVTPSRSQPTKKQKQGLTQTLTPQQQAAHQQAMERAAAAALQQVADEGARLAAELARPTGGSGVNDSGQRGNRNTRGGGHGAQKHQKPHKKHKQREKTMRSSRL</sequence>
<keyword evidence="3" id="KW-1185">Reference proteome</keyword>
<comment type="caution">
    <text evidence="2">The sequence shown here is derived from an EMBL/GenBank/DDBJ whole genome shotgun (WGS) entry which is preliminary data.</text>
</comment>
<feature type="compositionally biased region" description="Basic and acidic residues" evidence="1">
    <location>
        <begin position="247"/>
        <end position="262"/>
    </location>
</feature>
<feature type="compositionally biased region" description="Low complexity" evidence="1">
    <location>
        <begin position="279"/>
        <end position="309"/>
    </location>
</feature>
<feature type="compositionally biased region" description="Low complexity" evidence="1">
    <location>
        <begin position="166"/>
        <end position="175"/>
    </location>
</feature>
<dbReference type="GeneID" id="90001527"/>
<proteinExistence type="predicted"/>
<dbReference type="EMBL" id="JAVHJV010000010">
    <property type="protein sequence ID" value="KAK5939698.1"/>
    <property type="molecule type" value="Genomic_DNA"/>
</dbReference>
<accession>A0ABR0RHN6</accession>
<feature type="compositionally biased region" description="Polar residues" evidence="1">
    <location>
        <begin position="207"/>
        <end position="216"/>
    </location>
</feature>
<reference evidence="2 3" key="1">
    <citation type="journal article" date="2023" name="Res Sq">
        <title>Genomic and morphological characterization of Knufia obscura isolated from the Mars 2020 spacecraft assembly facility.</title>
        <authorList>
            <person name="Chander A.M."/>
            <person name="Teixeira M.M."/>
            <person name="Singh N.K."/>
            <person name="Williams M.P."/>
            <person name="Parker C.W."/>
            <person name="Leo P."/>
            <person name="Stajich J.E."/>
            <person name="Torok T."/>
            <person name="Tighe S."/>
            <person name="Mason C.E."/>
            <person name="Venkateswaran K."/>
        </authorList>
    </citation>
    <scope>NUCLEOTIDE SEQUENCE [LARGE SCALE GENOMIC DNA]</scope>
    <source>
        <strain evidence="2 3">CCFEE 5817</strain>
    </source>
</reference>
<feature type="compositionally biased region" description="Polar residues" evidence="1">
    <location>
        <begin position="53"/>
        <end position="68"/>
    </location>
</feature>
<evidence type="ECO:0000313" key="2">
    <source>
        <dbReference type="EMBL" id="KAK5939698.1"/>
    </source>
</evidence>
<evidence type="ECO:0000313" key="3">
    <source>
        <dbReference type="Proteomes" id="UP001334248"/>
    </source>
</evidence>
<protein>
    <submittedName>
        <fullName evidence="2">Uncharacterized protein</fullName>
    </submittedName>
</protein>
<feature type="compositionally biased region" description="Basic residues" evidence="1">
    <location>
        <begin position="346"/>
        <end position="368"/>
    </location>
</feature>